<comment type="similarity">
    <text evidence="7">Belongs to the binding-protein-dependent transport system permease family.</text>
</comment>
<dbReference type="OrthoDB" id="4695618at2"/>
<evidence type="ECO:0000256" key="6">
    <source>
        <dbReference type="ARBA" id="ARBA00023136"/>
    </source>
</evidence>
<feature type="transmembrane region" description="Helical" evidence="7">
    <location>
        <begin position="125"/>
        <end position="151"/>
    </location>
</feature>
<evidence type="ECO:0000256" key="4">
    <source>
        <dbReference type="ARBA" id="ARBA00022692"/>
    </source>
</evidence>
<proteinExistence type="inferred from homology"/>
<keyword evidence="2 7" id="KW-0813">Transport</keyword>
<dbReference type="PANTHER" id="PTHR43163:SF6">
    <property type="entry name" value="DIPEPTIDE TRANSPORT SYSTEM PERMEASE PROTEIN DPPB-RELATED"/>
    <property type="match status" value="1"/>
</dbReference>
<dbReference type="Pfam" id="PF00528">
    <property type="entry name" value="BPD_transp_1"/>
    <property type="match status" value="1"/>
</dbReference>
<dbReference type="GO" id="GO:0055085">
    <property type="term" value="P:transmembrane transport"/>
    <property type="evidence" value="ECO:0007669"/>
    <property type="project" value="InterPro"/>
</dbReference>
<evidence type="ECO:0000256" key="7">
    <source>
        <dbReference type="RuleBase" id="RU363032"/>
    </source>
</evidence>
<dbReference type="InterPro" id="IPR035906">
    <property type="entry name" value="MetI-like_sf"/>
</dbReference>
<feature type="domain" description="ABC transmembrane type-1" evidence="9">
    <location>
        <begin position="123"/>
        <end position="328"/>
    </location>
</feature>
<keyword evidence="5 7" id="KW-1133">Transmembrane helix</keyword>
<name>A0A2V1HWD9_9MICO</name>
<keyword evidence="6 7" id="KW-0472">Membrane</keyword>
<feature type="transmembrane region" description="Helical" evidence="7">
    <location>
        <begin position="163"/>
        <end position="193"/>
    </location>
</feature>
<dbReference type="PANTHER" id="PTHR43163">
    <property type="entry name" value="DIPEPTIDE TRANSPORT SYSTEM PERMEASE PROTEIN DPPB-RELATED"/>
    <property type="match status" value="1"/>
</dbReference>
<keyword evidence="3" id="KW-1003">Cell membrane</keyword>
<dbReference type="InterPro" id="IPR045621">
    <property type="entry name" value="BPD_transp_1_N"/>
</dbReference>
<dbReference type="AlphaFoldDB" id="A0A2V1HWD9"/>
<keyword evidence="11" id="KW-1185">Reference proteome</keyword>
<dbReference type="Proteomes" id="UP000244893">
    <property type="component" value="Unassembled WGS sequence"/>
</dbReference>
<organism evidence="10 11">
    <name type="scientific">Amnibacterium flavum</name>
    <dbReference type="NCBI Taxonomy" id="2173173"/>
    <lineage>
        <taxon>Bacteria</taxon>
        <taxon>Bacillati</taxon>
        <taxon>Actinomycetota</taxon>
        <taxon>Actinomycetes</taxon>
        <taxon>Micrococcales</taxon>
        <taxon>Microbacteriaceae</taxon>
        <taxon>Amnibacterium</taxon>
    </lineage>
</organism>
<dbReference type="Gene3D" id="1.10.3720.10">
    <property type="entry name" value="MetI-like"/>
    <property type="match status" value="1"/>
</dbReference>
<feature type="transmembrane region" description="Helical" evidence="7">
    <location>
        <begin position="205"/>
        <end position="224"/>
    </location>
</feature>
<dbReference type="InterPro" id="IPR000515">
    <property type="entry name" value="MetI-like"/>
</dbReference>
<dbReference type="CDD" id="cd06261">
    <property type="entry name" value="TM_PBP2"/>
    <property type="match status" value="1"/>
</dbReference>
<dbReference type="Pfam" id="PF19300">
    <property type="entry name" value="BPD_transp_1_N"/>
    <property type="match status" value="1"/>
</dbReference>
<evidence type="ECO:0000256" key="8">
    <source>
        <dbReference type="SAM" id="MobiDB-lite"/>
    </source>
</evidence>
<evidence type="ECO:0000256" key="3">
    <source>
        <dbReference type="ARBA" id="ARBA00022475"/>
    </source>
</evidence>
<evidence type="ECO:0000313" key="10">
    <source>
        <dbReference type="EMBL" id="PVZ94787.1"/>
    </source>
</evidence>
<evidence type="ECO:0000259" key="9">
    <source>
        <dbReference type="PROSITE" id="PS50928"/>
    </source>
</evidence>
<feature type="transmembrane region" description="Helical" evidence="7">
    <location>
        <begin position="305"/>
        <end position="331"/>
    </location>
</feature>
<evidence type="ECO:0000313" key="11">
    <source>
        <dbReference type="Proteomes" id="UP000244893"/>
    </source>
</evidence>
<evidence type="ECO:0000256" key="5">
    <source>
        <dbReference type="ARBA" id="ARBA00022989"/>
    </source>
</evidence>
<dbReference type="EMBL" id="QEOP01000002">
    <property type="protein sequence ID" value="PVZ94787.1"/>
    <property type="molecule type" value="Genomic_DNA"/>
</dbReference>
<comment type="subcellular location">
    <subcellularLocation>
        <location evidence="1 7">Cell membrane</location>
        <topology evidence="1 7">Multi-pass membrane protein</topology>
    </subcellularLocation>
</comment>
<reference evidence="10 11" key="1">
    <citation type="submission" date="2018-05" db="EMBL/GenBank/DDBJ databases">
        <title>Amnibacterium sp. M8JJ-5, whole genome shotgun sequence.</title>
        <authorList>
            <person name="Tuo L."/>
        </authorList>
    </citation>
    <scope>NUCLEOTIDE SEQUENCE [LARGE SCALE GENOMIC DNA]</scope>
    <source>
        <strain evidence="10 11">M8JJ-5</strain>
    </source>
</reference>
<feature type="transmembrane region" description="Helical" evidence="7">
    <location>
        <begin position="259"/>
        <end position="285"/>
    </location>
</feature>
<comment type="caution">
    <text evidence="10">The sequence shown here is derived from an EMBL/GenBank/DDBJ whole genome shotgun (WGS) entry which is preliminary data.</text>
</comment>
<dbReference type="GO" id="GO:0005886">
    <property type="term" value="C:plasma membrane"/>
    <property type="evidence" value="ECO:0007669"/>
    <property type="project" value="UniProtKB-SubCell"/>
</dbReference>
<protein>
    <submittedName>
        <fullName evidence="10">ABC transporter permease</fullName>
    </submittedName>
</protein>
<feature type="region of interest" description="Disordered" evidence="8">
    <location>
        <begin position="1"/>
        <end position="21"/>
    </location>
</feature>
<evidence type="ECO:0000256" key="2">
    <source>
        <dbReference type="ARBA" id="ARBA00022448"/>
    </source>
</evidence>
<keyword evidence="4 7" id="KW-0812">Transmembrane</keyword>
<dbReference type="SUPFAM" id="SSF161098">
    <property type="entry name" value="MetI-like"/>
    <property type="match status" value="1"/>
</dbReference>
<feature type="transmembrane region" description="Helical" evidence="7">
    <location>
        <begin position="37"/>
        <end position="58"/>
    </location>
</feature>
<dbReference type="RefSeq" id="WP_116757298.1">
    <property type="nucleotide sequence ID" value="NZ_JBHUEX010000001.1"/>
</dbReference>
<evidence type="ECO:0000256" key="1">
    <source>
        <dbReference type="ARBA" id="ARBA00004651"/>
    </source>
</evidence>
<dbReference type="PROSITE" id="PS50928">
    <property type="entry name" value="ABC_TM1"/>
    <property type="match status" value="1"/>
</dbReference>
<gene>
    <name evidence="10" type="ORF">DDQ50_14025</name>
</gene>
<sequence length="343" mass="35492">MSTDSVASPATSSPSTGPSRASRDAARQWVSYLLRRLGGLVGIVIALLVITFLLVQFVPGDPARNIVGVTATQEQVELVRERLGLNNPFPVQALDYVVALLQGDLGNSFVTQQPIVDMIGQRLPITAAVAFGGLLVVLLVGFPLGIAIAFAERRGGAKVGSGIYNVVAGLAGAIPEYITGTILVIVFALSLGWLPAQGGVGFNGFILPAIAVGLAPAAAISRVVRGETRAILGQEYIATARSKRISTGRLLVGHVLPNVATSALTIGGIILVALLGGTVIVEYVFNIPGLGTQIVESILSSDYPAIQGIILTLGLLAALVNLAIDILLGILDPRVLQKGRMGS</sequence>
<accession>A0A2V1HWD9</accession>
<feature type="compositionally biased region" description="Low complexity" evidence="8">
    <location>
        <begin position="1"/>
        <end position="20"/>
    </location>
</feature>